<evidence type="ECO:0000313" key="1">
    <source>
        <dbReference type="EMBL" id="KKK68439.1"/>
    </source>
</evidence>
<accession>A0A0F8ZPV1</accession>
<name>A0A0F8ZPV1_9ZZZZ</name>
<protein>
    <submittedName>
        <fullName evidence="1">Uncharacterized protein</fullName>
    </submittedName>
</protein>
<gene>
    <name evidence="1" type="ORF">LCGC14_2944060</name>
</gene>
<reference evidence="1" key="1">
    <citation type="journal article" date="2015" name="Nature">
        <title>Complex archaea that bridge the gap between prokaryotes and eukaryotes.</title>
        <authorList>
            <person name="Spang A."/>
            <person name="Saw J.H."/>
            <person name="Jorgensen S.L."/>
            <person name="Zaremba-Niedzwiedzka K."/>
            <person name="Martijn J."/>
            <person name="Lind A.E."/>
            <person name="van Eijk R."/>
            <person name="Schleper C."/>
            <person name="Guy L."/>
            <person name="Ettema T.J."/>
        </authorList>
    </citation>
    <scope>NUCLEOTIDE SEQUENCE</scope>
</reference>
<sequence>MPYLRNPFPFINERINLRDYESQINQTMEKFFKIFFS</sequence>
<proteinExistence type="predicted"/>
<dbReference type="EMBL" id="LAZR01059137">
    <property type="protein sequence ID" value="KKK68439.1"/>
    <property type="molecule type" value="Genomic_DNA"/>
</dbReference>
<comment type="caution">
    <text evidence="1">The sequence shown here is derived from an EMBL/GenBank/DDBJ whole genome shotgun (WGS) entry which is preliminary data.</text>
</comment>
<organism evidence="1">
    <name type="scientific">marine sediment metagenome</name>
    <dbReference type="NCBI Taxonomy" id="412755"/>
    <lineage>
        <taxon>unclassified sequences</taxon>
        <taxon>metagenomes</taxon>
        <taxon>ecological metagenomes</taxon>
    </lineage>
</organism>
<dbReference type="AlphaFoldDB" id="A0A0F8ZPV1"/>
<feature type="non-terminal residue" evidence="1">
    <location>
        <position position="37"/>
    </location>
</feature>